<sequence length="249" mass="27248">MIPPRLFPRLALPLAIVALVAASALLASPWMGQGFELADLATDSQHRLTRKLEDGSLLTLDASSSVDVEFDALQRHLQLLKGQLLIEIATDDARPFRISTPQGTLRPLAGQLIVECLGDVSEVSVLRGQADLEGDSGHLSLHEGQHLRLEASGPGTLGSVDSGTLQAAWHLQRLPADGQPLSETLERLARHRQGLLWFDAEALQGLRVWRDLPLDDSDQALAELRAELPIKVDTYTRWLTVVSRSDTQK</sequence>
<evidence type="ECO:0000313" key="2">
    <source>
        <dbReference type="EMBL" id="BBT39766.1"/>
    </source>
</evidence>
<evidence type="ECO:0000313" key="3">
    <source>
        <dbReference type="Proteomes" id="UP000515680"/>
    </source>
</evidence>
<gene>
    <name evidence="2" type="ORF">WP8W18C01_21070</name>
</gene>
<dbReference type="Proteomes" id="UP000515680">
    <property type="component" value="Chromosome"/>
</dbReference>
<dbReference type="PANTHER" id="PTHR30273">
    <property type="entry name" value="PERIPLASMIC SIGNAL SENSOR AND SIGMA FACTOR ACTIVATOR FECR-RELATED"/>
    <property type="match status" value="1"/>
</dbReference>
<name>A0A6S5TRG0_PSEPU</name>
<dbReference type="AlphaFoldDB" id="A0A6S5TRG0"/>
<dbReference type="GO" id="GO:0016989">
    <property type="term" value="F:sigma factor antagonist activity"/>
    <property type="evidence" value="ECO:0007669"/>
    <property type="project" value="TreeGrafter"/>
</dbReference>
<accession>A0A6S5TRG0</accession>
<dbReference type="RefSeq" id="WP_182818722.1">
    <property type="nucleotide sequence ID" value="NZ_AP022055.1"/>
</dbReference>
<reference evidence="2 3" key="1">
    <citation type="submission" date="2019-12" db="EMBL/GenBank/DDBJ databases">
        <title>complete genome sequences of Pseudomonas putida str. WP8-W18-CRE-01 isolated from wastewater treatment plant effluent.</title>
        <authorList>
            <person name="Sekizuka T."/>
            <person name="Itokawa K."/>
            <person name="Yatsu K."/>
            <person name="Inamine Y."/>
            <person name="Kuroda M."/>
        </authorList>
    </citation>
    <scope>NUCLEOTIDE SEQUENCE [LARGE SCALE GENOMIC DNA]</scope>
    <source>
        <strain evidence="2 3">WP8-W18-CRE-01</strain>
    </source>
</reference>
<dbReference type="InterPro" id="IPR012373">
    <property type="entry name" value="Ferrdict_sens_TM"/>
</dbReference>
<dbReference type="Pfam" id="PF04773">
    <property type="entry name" value="FecR"/>
    <property type="match status" value="1"/>
</dbReference>
<protein>
    <recommendedName>
        <fullName evidence="1">FecR protein domain-containing protein</fullName>
    </recommendedName>
</protein>
<dbReference type="PANTHER" id="PTHR30273:SF2">
    <property type="entry name" value="PROTEIN FECR"/>
    <property type="match status" value="1"/>
</dbReference>
<evidence type="ECO:0000259" key="1">
    <source>
        <dbReference type="Pfam" id="PF04773"/>
    </source>
</evidence>
<feature type="domain" description="FecR protein" evidence="1">
    <location>
        <begin position="39"/>
        <end position="130"/>
    </location>
</feature>
<organism evidence="2 3">
    <name type="scientific">Pseudomonas putida</name>
    <name type="common">Arthrobacter siderocapsulatus</name>
    <dbReference type="NCBI Taxonomy" id="303"/>
    <lineage>
        <taxon>Bacteria</taxon>
        <taxon>Pseudomonadati</taxon>
        <taxon>Pseudomonadota</taxon>
        <taxon>Gammaproteobacteria</taxon>
        <taxon>Pseudomonadales</taxon>
        <taxon>Pseudomonadaceae</taxon>
        <taxon>Pseudomonas</taxon>
    </lineage>
</organism>
<proteinExistence type="predicted"/>
<dbReference type="EMBL" id="AP022227">
    <property type="protein sequence ID" value="BBT39766.1"/>
    <property type="molecule type" value="Genomic_DNA"/>
</dbReference>
<dbReference type="InterPro" id="IPR006860">
    <property type="entry name" value="FecR"/>
</dbReference>
<dbReference type="Gene3D" id="2.60.120.1440">
    <property type="match status" value="1"/>
</dbReference>